<dbReference type="Proteomes" id="UP001459277">
    <property type="component" value="Unassembled WGS sequence"/>
</dbReference>
<dbReference type="AlphaFoldDB" id="A0AAW2DC88"/>
<keyword evidence="2" id="KW-1185">Reference proteome</keyword>
<proteinExistence type="predicted"/>
<evidence type="ECO:0008006" key="3">
    <source>
        <dbReference type="Google" id="ProtNLM"/>
    </source>
</evidence>
<reference evidence="1 2" key="1">
    <citation type="submission" date="2024-01" db="EMBL/GenBank/DDBJ databases">
        <title>A telomere-to-telomere, gap-free genome of sweet tea (Lithocarpus litseifolius).</title>
        <authorList>
            <person name="Zhou J."/>
        </authorList>
    </citation>
    <scope>NUCLEOTIDE SEQUENCE [LARGE SCALE GENOMIC DNA]</scope>
    <source>
        <strain evidence="1">Zhou-2022a</strain>
        <tissue evidence="1">Leaf</tissue>
    </source>
</reference>
<comment type="caution">
    <text evidence="1">The sequence shown here is derived from an EMBL/GenBank/DDBJ whole genome shotgun (WGS) entry which is preliminary data.</text>
</comment>
<organism evidence="1 2">
    <name type="scientific">Lithocarpus litseifolius</name>
    <dbReference type="NCBI Taxonomy" id="425828"/>
    <lineage>
        <taxon>Eukaryota</taxon>
        <taxon>Viridiplantae</taxon>
        <taxon>Streptophyta</taxon>
        <taxon>Embryophyta</taxon>
        <taxon>Tracheophyta</taxon>
        <taxon>Spermatophyta</taxon>
        <taxon>Magnoliopsida</taxon>
        <taxon>eudicotyledons</taxon>
        <taxon>Gunneridae</taxon>
        <taxon>Pentapetalae</taxon>
        <taxon>rosids</taxon>
        <taxon>fabids</taxon>
        <taxon>Fagales</taxon>
        <taxon>Fagaceae</taxon>
        <taxon>Lithocarpus</taxon>
    </lineage>
</organism>
<evidence type="ECO:0000313" key="2">
    <source>
        <dbReference type="Proteomes" id="UP001459277"/>
    </source>
</evidence>
<accession>A0AAW2DC88</accession>
<dbReference type="EMBL" id="JAZDWU010000003">
    <property type="protein sequence ID" value="KAL0007223.1"/>
    <property type="molecule type" value="Genomic_DNA"/>
</dbReference>
<gene>
    <name evidence="1" type="ORF">SO802_008725</name>
</gene>
<evidence type="ECO:0000313" key="1">
    <source>
        <dbReference type="EMBL" id="KAL0007223.1"/>
    </source>
</evidence>
<sequence length="231" mass="26406">MNCSIQQWLGRLLHIHKALQPKSISYLQGNFTTLWTIWTHKNLVVHERKNPNPLEVVLTAQSLVCRYKEAFSSYSITSLRRSDQKGENKLPQNPWQHIIKVVGARAKKLHRSGFAYEARNLQGDVILQRTSSCTEKQPALTIPEAMLEAVIKARDLGYNFLLLLNDSRRSVLVSNRQCTPTWQGRVLLEDWSTLIHSDLVFHAVYVPLVVLRNVSSLAKLATEMPINHCMV</sequence>
<name>A0AAW2DC88_9ROSI</name>
<protein>
    <recommendedName>
        <fullName evidence="3">RNase H type-1 domain-containing protein</fullName>
    </recommendedName>
</protein>